<name>A0AAD7M4I1_QUISA</name>
<keyword evidence="1" id="KW-0812">Transmembrane</keyword>
<organism evidence="2 3">
    <name type="scientific">Quillaja saponaria</name>
    <name type="common">Soap bark tree</name>
    <dbReference type="NCBI Taxonomy" id="32244"/>
    <lineage>
        <taxon>Eukaryota</taxon>
        <taxon>Viridiplantae</taxon>
        <taxon>Streptophyta</taxon>
        <taxon>Embryophyta</taxon>
        <taxon>Tracheophyta</taxon>
        <taxon>Spermatophyta</taxon>
        <taxon>Magnoliopsida</taxon>
        <taxon>eudicotyledons</taxon>
        <taxon>Gunneridae</taxon>
        <taxon>Pentapetalae</taxon>
        <taxon>rosids</taxon>
        <taxon>fabids</taxon>
        <taxon>Fabales</taxon>
        <taxon>Quillajaceae</taxon>
        <taxon>Quillaja</taxon>
    </lineage>
</organism>
<feature type="transmembrane region" description="Helical" evidence="1">
    <location>
        <begin position="33"/>
        <end position="52"/>
    </location>
</feature>
<keyword evidence="3" id="KW-1185">Reference proteome</keyword>
<keyword evidence="1" id="KW-1133">Transmembrane helix</keyword>
<dbReference type="EMBL" id="JARAOO010000004">
    <property type="protein sequence ID" value="KAJ7969829.1"/>
    <property type="molecule type" value="Genomic_DNA"/>
</dbReference>
<evidence type="ECO:0000313" key="2">
    <source>
        <dbReference type="EMBL" id="KAJ7969829.1"/>
    </source>
</evidence>
<accession>A0AAD7M4I1</accession>
<evidence type="ECO:0000256" key="1">
    <source>
        <dbReference type="SAM" id="Phobius"/>
    </source>
</evidence>
<dbReference type="AlphaFoldDB" id="A0AAD7M4I1"/>
<proteinExistence type="predicted"/>
<dbReference type="KEGG" id="qsa:O6P43_008109"/>
<keyword evidence="1" id="KW-0472">Membrane</keyword>
<protein>
    <submittedName>
        <fullName evidence="2">Uncharacterized protein</fullName>
    </submittedName>
</protein>
<sequence>MLLADLQLCAFFTPGGAKSYMRDEGQIDVCTISMPIILSIMLIPVSTIGAHLHGRRTENLIKRSILKIPVSLDVLNLYLNISHVSRGLKVMTLVTSTVQVNTLTTYLVLINVLHPSCLINLSK</sequence>
<dbReference type="Proteomes" id="UP001163823">
    <property type="component" value="Chromosome 4"/>
</dbReference>
<reference evidence="2" key="1">
    <citation type="journal article" date="2023" name="Science">
        <title>Elucidation of the pathway for biosynthesis of saponin adjuvants from the soapbark tree.</title>
        <authorList>
            <person name="Reed J."/>
            <person name="Orme A."/>
            <person name="El-Demerdash A."/>
            <person name="Owen C."/>
            <person name="Martin L.B.B."/>
            <person name="Misra R.C."/>
            <person name="Kikuchi S."/>
            <person name="Rejzek M."/>
            <person name="Martin A.C."/>
            <person name="Harkess A."/>
            <person name="Leebens-Mack J."/>
            <person name="Louveau T."/>
            <person name="Stephenson M.J."/>
            <person name="Osbourn A."/>
        </authorList>
    </citation>
    <scope>NUCLEOTIDE SEQUENCE</scope>
    <source>
        <strain evidence="2">S10</strain>
    </source>
</reference>
<evidence type="ECO:0000313" key="3">
    <source>
        <dbReference type="Proteomes" id="UP001163823"/>
    </source>
</evidence>
<gene>
    <name evidence="2" type="ORF">O6P43_008109</name>
</gene>
<comment type="caution">
    <text evidence="2">The sequence shown here is derived from an EMBL/GenBank/DDBJ whole genome shotgun (WGS) entry which is preliminary data.</text>
</comment>